<organism evidence="2 3">
    <name type="scientific">Vulcaniibacterium thermophilum</name>
    <dbReference type="NCBI Taxonomy" id="1169913"/>
    <lineage>
        <taxon>Bacteria</taxon>
        <taxon>Pseudomonadati</taxon>
        <taxon>Pseudomonadota</taxon>
        <taxon>Gammaproteobacteria</taxon>
        <taxon>Lysobacterales</taxon>
        <taxon>Lysobacteraceae</taxon>
        <taxon>Vulcaniibacterium</taxon>
    </lineage>
</organism>
<sequence length="274" mass="30343">MHGLDSAVSNLGATTMRAAWVLMIATFAAAACAPAARAQYAGQHYGENVVRCESDDNRSRFCPADTRGGVRLARQLSDTPCVEGRSWGVRRDGVWVDDGCRAEFVIGYGGSPGWGGGDVVRCESRNNRWTHCPVSARGGVRLLRQLSASPCIEGQTWGQDRRGVWVAGGCRAEFRVRRGWQEPARLVRCESGDNRSRFCPVDIRGGVRLVRQFSRSPCIEGRSWGVQRGGIWVDHGCRGEFEVGRRGGWGWRDDHPRPWGAPEEESGPWVEEDR</sequence>
<proteinExistence type="predicted"/>
<protein>
    <recommendedName>
        <fullName evidence="4">DUF3011 domain-containing protein</fullName>
    </recommendedName>
</protein>
<dbReference type="EMBL" id="BNCF01000001">
    <property type="protein sequence ID" value="GHE25769.1"/>
    <property type="molecule type" value="Genomic_DNA"/>
</dbReference>
<feature type="compositionally biased region" description="Acidic residues" evidence="1">
    <location>
        <begin position="262"/>
        <end position="274"/>
    </location>
</feature>
<dbReference type="Pfam" id="PF11218">
    <property type="entry name" value="DUF3011"/>
    <property type="match status" value="2"/>
</dbReference>
<dbReference type="Proteomes" id="UP000636453">
    <property type="component" value="Unassembled WGS sequence"/>
</dbReference>
<evidence type="ECO:0008006" key="4">
    <source>
        <dbReference type="Google" id="ProtNLM"/>
    </source>
</evidence>
<dbReference type="AlphaFoldDB" id="A0A918YV82"/>
<reference evidence="2" key="1">
    <citation type="journal article" date="2014" name="Int. J. Syst. Evol. Microbiol.">
        <title>Complete genome sequence of Corynebacterium casei LMG S-19264T (=DSM 44701T), isolated from a smear-ripened cheese.</title>
        <authorList>
            <consortium name="US DOE Joint Genome Institute (JGI-PGF)"/>
            <person name="Walter F."/>
            <person name="Albersmeier A."/>
            <person name="Kalinowski J."/>
            <person name="Ruckert C."/>
        </authorList>
    </citation>
    <scope>NUCLEOTIDE SEQUENCE</scope>
    <source>
        <strain evidence="2">KCTC 32020</strain>
    </source>
</reference>
<accession>A0A918YV82</accession>
<comment type="caution">
    <text evidence="2">The sequence shown here is derived from an EMBL/GenBank/DDBJ whole genome shotgun (WGS) entry which is preliminary data.</text>
</comment>
<dbReference type="InterPro" id="IPR021381">
    <property type="entry name" value="DUF3011"/>
</dbReference>
<name>A0A918YV82_9GAMM</name>
<evidence type="ECO:0000313" key="2">
    <source>
        <dbReference type="EMBL" id="GHE25769.1"/>
    </source>
</evidence>
<gene>
    <name evidence="2" type="ORF">GCM10007167_03310</name>
</gene>
<evidence type="ECO:0000256" key="1">
    <source>
        <dbReference type="SAM" id="MobiDB-lite"/>
    </source>
</evidence>
<keyword evidence="3" id="KW-1185">Reference proteome</keyword>
<reference evidence="2" key="2">
    <citation type="submission" date="2020-09" db="EMBL/GenBank/DDBJ databases">
        <authorList>
            <person name="Sun Q."/>
            <person name="Kim S."/>
        </authorList>
    </citation>
    <scope>NUCLEOTIDE SEQUENCE</scope>
    <source>
        <strain evidence="2">KCTC 32020</strain>
    </source>
</reference>
<feature type="region of interest" description="Disordered" evidence="1">
    <location>
        <begin position="252"/>
        <end position="274"/>
    </location>
</feature>
<evidence type="ECO:0000313" key="3">
    <source>
        <dbReference type="Proteomes" id="UP000636453"/>
    </source>
</evidence>